<feature type="domain" description="AraC effector-binding" evidence="1">
    <location>
        <begin position="183"/>
        <end position="345"/>
    </location>
</feature>
<reference evidence="2 3" key="1">
    <citation type="journal article" date="2011" name="J. Bacteriol.">
        <title>Genome sequence of the algicidal bacterium Kordia algicida OT-1.</title>
        <authorList>
            <person name="Lee H.S."/>
            <person name="Kang S.G."/>
            <person name="Kwon K.K."/>
            <person name="Lee J.H."/>
            <person name="Kim S.J."/>
        </authorList>
    </citation>
    <scope>NUCLEOTIDE SEQUENCE [LARGE SCALE GENOMIC DNA]</scope>
    <source>
        <strain evidence="2 3">OT-1</strain>
    </source>
</reference>
<dbReference type="Pfam" id="PF06445">
    <property type="entry name" value="GyrI-like"/>
    <property type="match status" value="1"/>
</dbReference>
<protein>
    <recommendedName>
        <fullName evidence="1">AraC effector-binding domain-containing protein</fullName>
    </recommendedName>
</protein>
<dbReference type="SUPFAM" id="SSF55961">
    <property type="entry name" value="Bet v1-like"/>
    <property type="match status" value="1"/>
</dbReference>
<dbReference type="OrthoDB" id="9807923at2"/>
<dbReference type="Gene3D" id="3.30.530.20">
    <property type="match status" value="1"/>
</dbReference>
<evidence type="ECO:0000313" key="2">
    <source>
        <dbReference type="EMBL" id="EDP94369.1"/>
    </source>
</evidence>
<evidence type="ECO:0000259" key="1">
    <source>
        <dbReference type="SMART" id="SM00871"/>
    </source>
</evidence>
<evidence type="ECO:0000313" key="3">
    <source>
        <dbReference type="Proteomes" id="UP000002945"/>
    </source>
</evidence>
<dbReference type="Proteomes" id="UP000002945">
    <property type="component" value="Unassembled WGS sequence"/>
</dbReference>
<dbReference type="Pfam" id="PF10604">
    <property type="entry name" value="Polyketide_cyc2"/>
    <property type="match status" value="1"/>
</dbReference>
<organism evidence="2 3">
    <name type="scientific">Kordia algicida OT-1</name>
    <dbReference type="NCBI Taxonomy" id="391587"/>
    <lineage>
        <taxon>Bacteria</taxon>
        <taxon>Pseudomonadati</taxon>
        <taxon>Bacteroidota</taxon>
        <taxon>Flavobacteriia</taxon>
        <taxon>Flavobacteriales</taxon>
        <taxon>Flavobacteriaceae</taxon>
        <taxon>Kordia</taxon>
    </lineage>
</organism>
<dbReference type="eggNOG" id="COG3832">
    <property type="taxonomic scope" value="Bacteria"/>
</dbReference>
<dbReference type="InterPro" id="IPR029442">
    <property type="entry name" value="GyrI-like"/>
</dbReference>
<proteinExistence type="predicted"/>
<dbReference type="Gene3D" id="3.20.80.10">
    <property type="entry name" value="Regulatory factor, effector binding domain"/>
    <property type="match status" value="1"/>
</dbReference>
<dbReference type="STRING" id="391587.KAOT1_09981"/>
<gene>
    <name evidence="2" type="ORF">KAOT1_09981</name>
</gene>
<dbReference type="InterPro" id="IPR023393">
    <property type="entry name" value="START-like_dom_sf"/>
</dbReference>
<dbReference type="HOGENOM" id="CLU_065770_1_0_10"/>
<dbReference type="InterPro" id="IPR011256">
    <property type="entry name" value="Reg_factor_effector_dom_sf"/>
</dbReference>
<dbReference type="InterPro" id="IPR010499">
    <property type="entry name" value="AraC_E-bd"/>
</dbReference>
<dbReference type="AlphaFoldDB" id="A9ECI3"/>
<dbReference type="EMBL" id="ABIB01000019">
    <property type="protein sequence ID" value="EDP94369.1"/>
    <property type="molecule type" value="Genomic_DNA"/>
</dbReference>
<dbReference type="CDD" id="cd07818">
    <property type="entry name" value="SRPBCC_1"/>
    <property type="match status" value="1"/>
</dbReference>
<keyword evidence="3" id="KW-1185">Reference proteome</keyword>
<name>A9ECI3_9FLAO</name>
<sequence>MKILKYLLLLLLVLVVAGAIYVETRPSDFKISRSKVINAPPAAIFNNISDFKNWEAWNPWMEKDSTIVASYPEQTAGIGGSYSWTSKDGPGRMKNLSMVANKSLEQELQFADYDPNKVTWKLEEVEEGTKVTWTMSGENSPFMFKMFAALYGGMDNMIGPDYEKGLENLNNVMTEYMKNNPIPTFRLGEISQHEGSAKQFTGYYQKTSTETSPEEMTKLFMQFMPKAGQYAAANKLENYTPGALYIKWDEETKEAEFYIGLLLDNDTAIPDADGMTKSIIPAGKVIKISKFGPYGIGDMEAHMKIATYMNENKLVPAGPVWELYVNDPTTVKPEDVQTDIYYLVKTAE</sequence>
<dbReference type="SMART" id="SM00871">
    <property type="entry name" value="AraC_E_bind"/>
    <property type="match status" value="1"/>
</dbReference>
<comment type="caution">
    <text evidence="2">The sequence shown here is derived from an EMBL/GenBank/DDBJ whole genome shotgun (WGS) entry which is preliminary data.</text>
</comment>
<accession>A9ECI3</accession>
<dbReference type="RefSeq" id="WP_007094555.1">
    <property type="nucleotide sequence ID" value="NZ_CP142125.1"/>
</dbReference>
<dbReference type="SUPFAM" id="SSF55136">
    <property type="entry name" value="Probable bacterial effector-binding domain"/>
    <property type="match status" value="1"/>
</dbReference>
<dbReference type="InterPro" id="IPR019587">
    <property type="entry name" value="Polyketide_cyclase/dehydratase"/>
</dbReference>